<dbReference type="GO" id="GO:0016020">
    <property type="term" value="C:membrane"/>
    <property type="evidence" value="ECO:0007669"/>
    <property type="project" value="UniProtKB-SubCell"/>
</dbReference>
<feature type="transmembrane region" description="Helical" evidence="5">
    <location>
        <begin position="185"/>
        <end position="205"/>
    </location>
</feature>
<evidence type="ECO:0000313" key="6">
    <source>
        <dbReference type="EMBL" id="QDU91357.1"/>
    </source>
</evidence>
<feature type="transmembrane region" description="Helical" evidence="5">
    <location>
        <begin position="107"/>
        <end position="132"/>
    </location>
</feature>
<evidence type="ECO:0000256" key="2">
    <source>
        <dbReference type="ARBA" id="ARBA00022692"/>
    </source>
</evidence>
<feature type="transmembrane region" description="Helical" evidence="5">
    <location>
        <begin position="152"/>
        <end position="173"/>
    </location>
</feature>
<evidence type="ECO:0000256" key="1">
    <source>
        <dbReference type="ARBA" id="ARBA00004141"/>
    </source>
</evidence>
<keyword evidence="4 5" id="KW-0472">Membrane</keyword>
<evidence type="ECO:0000256" key="5">
    <source>
        <dbReference type="SAM" id="Phobius"/>
    </source>
</evidence>
<feature type="transmembrane region" description="Helical" evidence="5">
    <location>
        <begin position="417"/>
        <end position="441"/>
    </location>
</feature>
<feature type="transmembrane region" description="Helical" evidence="5">
    <location>
        <begin position="42"/>
        <end position="64"/>
    </location>
</feature>
<dbReference type="KEGG" id="pnd:Pla175_47790"/>
<feature type="transmembrane region" description="Helical" evidence="5">
    <location>
        <begin position="524"/>
        <end position="543"/>
    </location>
</feature>
<name>A0A518DIQ1_9BACT</name>
<keyword evidence="7" id="KW-1185">Reference proteome</keyword>
<evidence type="ECO:0000256" key="3">
    <source>
        <dbReference type="ARBA" id="ARBA00022989"/>
    </source>
</evidence>
<dbReference type="AlphaFoldDB" id="A0A518DIQ1"/>
<gene>
    <name evidence="6" type="ORF">Pla175_47790</name>
</gene>
<evidence type="ECO:0000256" key="4">
    <source>
        <dbReference type="ARBA" id="ARBA00023136"/>
    </source>
</evidence>
<dbReference type="EMBL" id="CP036291">
    <property type="protein sequence ID" value="QDU91357.1"/>
    <property type="molecule type" value="Genomic_DNA"/>
</dbReference>
<evidence type="ECO:0000313" key="7">
    <source>
        <dbReference type="Proteomes" id="UP000317429"/>
    </source>
</evidence>
<dbReference type="Proteomes" id="UP000317429">
    <property type="component" value="Chromosome"/>
</dbReference>
<dbReference type="GO" id="GO:0046873">
    <property type="term" value="F:metal ion transmembrane transporter activity"/>
    <property type="evidence" value="ECO:0007669"/>
    <property type="project" value="InterPro"/>
</dbReference>
<feature type="transmembrane region" description="Helical" evidence="5">
    <location>
        <begin position="453"/>
        <end position="473"/>
    </location>
</feature>
<feature type="transmembrane region" description="Helical" evidence="5">
    <location>
        <begin position="70"/>
        <end position="87"/>
    </location>
</feature>
<feature type="transmembrane region" description="Helical" evidence="5">
    <location>
        <begin position="261"/>
        <end position="283"/>
    </location>
</feature>
<protein>
    <submittedName>
        <fullName evidence="6">Natural resistance-associated macrophage protein</fullName>
    </submittedName>
</protein>
<reference evidence="6 7" key="1">
    <citation type="submission" date="2019-02" db="EMBL/GenBank/DDBJ databases">
        <title>Deep-cultivation of Planctomycetes and their phenomic and genomic characterization uncovers novel biology.</title>
        <authorList>
            <person name="Wiegand S."/>
            <person name="Jogler M."/>
            <person name="Boedeker C."/>
            <person name="Pinto D."/>
            <person name="Vollmers J."/>
            <person name="Rivas-Marin E."/>
            <person name="Kohn T."/>
            <person name="Peeters S.H."/>
            <person name="Heuer A."/>
            <person name="Rast P."/>
            <person name="Oberbeckmann S."/>
            <person name="Bunk B."/>
            <person name="Jeske O."/>
            <person name="Meyerdierks A."/>
            <person name="Storesund J.E."/>
            <person name="Kallscheuer N."/>
            <person name="Luecker S."/>
            <person name="Lage O.M."/>
            <person name="Pohl T."/>
            <person name="Merkel B.J."/>
            <person name="Hornburger P."/>
            <person name="Mueller R.-W."/>
            <person name="Bruemmer F."/>
            <person name="Labrenz M."/>
            <person name="Spormann A.M."/>
            <person name="Op den Camp H."/>
            <person name="Overmann J."/>
            <person name="Amann R."/>
            <person name="Jetten M.S.M."/>
            <person name="Mascher T."/>
            <person name="Medema M.H."/>
            <person name="Devos D.P."/>
            <person name="Kaster A.-K."/>
            <person name="Ovreas L."/>
            <person name="Rohde M."/>
            <person name="Galperin M.Y."/>
            <person name="Jogler C."/>
        </authorList>
    </citation>
    <scope>NUCLEOTIDE SEQUENCE [LARGE SCALE GENOMIC DNA]</scope>
    <source>
        <strain evidence="6 7">Pla175</strain>
    </source>
</reference>
<keyword evidence="2 5" id="KW-0812">Transmembrane</keyword>
<keyword evidence="3 5" id="KW-1133">Transmembrane helix</keyword>
<accession>A0A518DIQ1</accession>
<dbReference type="Pfam" id="PF01566">
    <property type="entry name" value="Nramp"/>
    <property type="match status" value="2"/>
</dbReference>
<feature type="transmembrane region" description="Helical" evidence="5">
    <location>
        <begin position="555"/>
        <end position="573"/>
    </location>
</feature>
<organism evidence="6 7">
    <name type="scientific">Pirellulimonas nuda</name>
    <dbReference type="NCBI Taxonomy" id="2528009"/>
    <lineage>
        <taxon>Bacteria</taxon>
        <taxon>Pseudomonadati</taxon>
        <taxon>Planctomycetota</taxon>
        <taxon>Planctomycetia</taxon>
        <taxon>Pirellulales</taxon>
        <taxon>Lacipirellulaceae</taxon>
        <taxon>Pirellulimonas</taxon>
    </lineage>
</organism>
<dbReference type="InterPro" id="IPR001046">
    <property type="entry name" value="NRAMP_fam"/>
</dbReference>
<proteinExistence type="predicted"/>
<comment type="subcellular location">
    <subcellularLocation>
        <location evidence="1">Membrane</location>
        <topology evidence="1">Multi-pass membrane protein</topology>
    </subcellularLocation>
</comment>
<feature type="transmembrane region" description="Helical" evidence="5">
    <location>
        <begin position="479"/>
        <end position="503"/>
    </location>
</feature>
<sequence>MVQPDNRLARDRAALDAVADRGPAAKAVTYLRLSGPGWLQSAITLGGGSLAGGLYLGVLCGYSMMWLQPLAMMLGVAMLSAIAYVTLSTGRRPFRLVVEEVNPVLGWGWAIATIMANIVWCLPQFTLGAAALRQNLLPGVLGDEATGTLGGNTGLVVAVALLATCALATIASYERGGRGMAIFESVLKLLVGVIVLCFVGVVWKLTGVAGGIDWSAVFSGLIPRLSSVTEPSPAFREPLAAAGDLGSRFWQGLIVGDQRDVMFTAAATAVGVNMTFLLPNSLLDRGWDRRFRGLSIVDLGVGLFIPFMIATSCVVMSSAARFHGQYNEALVAAEPSIEATREAAGAAPAKEYLGLLDKRLGAEYGEDASGWSDQERQAKRAALPAADRQLAAMLVRRDASDLAAALEPLVGKSVSQLVFGCGVLAMALSTIVVLMLINGYAVCEVLGQPHRGMVHFLGSLAPLVFGVVVPFFWKDAMFWLAVPTSVFGIMLIPIAYFVFVFLINSRRVLGDAALTGGWRTAVNAVLIPGAAIAAGAAGWSIWTRTQPFPGTGIETRWIAIAASATFIALALLVRRKALSRPT</sequence>
<dbReference type="RefSeq" id="WP_197527103.1">
    <property type="nucleotide sequence ID" value="NZ_CP036291.1"/>
</dbReference>
<feature type="transmembrane region" description="Helical" evidence="5">
    <location>
        <begin position="295"/>
        <end position="320"/>
    </location>
</feature>